<accession>A0A0B5DU55</accession>
<dbReference type="InterPro" id="IPR045229">
    <property type="entry name" value="TPP_enz"/>
</dbReference>
<dbReference type="NCBIfam" id="NF005485">
    <property type="entry name" value="PRK07092.1"/>
    <property type="match status" value="1"/>
</dbReference>
<gene>
    <name evidence="8" type="ORF">CP978_32855</name>
    <name evidence="7" type="ORF">SNOD_32600</name>
</gene>
<dbReference type="InterPro" id="IPR000399">
    <property type="entry name" value="TPP-bd_CS"/>
</dbReference>
<dbReference type="PROSITE" id="PS00187">
    <property type="entry name" value="TPP_ENZYMES"/>
    <property type="match status" value="1"/>
</dbReference>
<dbReference type="STRING" id="40318.SNOD_32600"/>
<keyword evidence="9" id="KW-1185">Reference proteome</keyword>
<evidence type="ECO:0000259" key="5">
    <source>
        <dbReference type="Pfam" id="PF02775"/>
    </source>
</evidence>
<dbReference type="CDD" id="cd07035">
    <property type="entry name" value="TPP_PYR_POX_like"/>
    <property type="match status" value="1"/>
</dbReference>
<dbReference type="HOGENOM" id="CLU_013748_3_1_11"/>
<dbReference type="GO" id="GO:0050660">
    <property type="term" value="F:flavin adenine dinucleotide binding"/>
    <property type="evidence" value="ECO:0007669"/>
    <property type="project" value="TreeGrafter"/>
</dbReference>
<dbReference type="SUPFAM" id="SSF52518">
    <property type="entry name" value="Thiamin diphosphate-binding fold (THDP-binding)"/>
    <property type="match status" value="2"/>
</dbReference>
<dbReference type="GO" id="GO:0030976">
    <property type="term" value="F:thiamine pyrophosphate binding"/>
    <property type="evidence" value="ECO:0007669"/>
    <property type="project" value="InterPro"/>
</dbReference>
<dbReference type="GO" id="GO:0050695">
    <property type="term" value="F:benzoylformate decarboxylase activity"/>
    <property type="evidence" value="ECO:0007669"/>
    <property type="project" value="UniProtKB-EC"/>
</dbReference>
<dbReference type="InterPro" id="IPR012001">
    <property type="entry name" value="Thiamin_PyroP_enz_TPP-bd_dom"/>
</dbReference>
<dbReference type="EMBL" id="CP023747">
    <property type="protein sequence ID" value="QEV42696.1"/>
    <property type="molecule type" value="Genomic_DNA"/>
</dbReference>
<dbReference type="RefSeq" id="WP_043447121.1">
    <property type="nucleotide sequence ID" value="NZ_CP009313.1"/>
</dbReference>
<dbReference type="Gene3D" id="3.40.50.970">
    <property type="match status" value="2"/>
</dbReference>
<dbReference type="EC" id="4.1.1.7" evidence="8"/>
<dbReference type="PANTHER" id="PTHR18968">
    <property type="entry name" value="THIAMINE PYROPHOSPHATE ENZYMES"/>
    <property type="match status" value="1"/>
</dbReference>
<feature type="domain" description="Thiamine pyrophosphate enzyme TPP-binding" evidence="5">
    <location>
        <begin position="380"/>
        <end position="517"/>
    </location>
</feature>
<evidence type="ECO:0000259" key="6">
    <source>
        <dbReference type="Pfam" id="PF02776"/>
    </source>
</evidence>
<comment type="similarity">
    <text evidence="1 3">Belongs to the TPP enzyme family.</text>
</comment>
<proteinExistence type="inferred from homology"/>
<protein>
    <submittedName>
        <fullName evidence="7">Benzoylformate decarboxylase</fullName>
        <ecNumber evidence="8">4.1.1.7</ecNumber>
    </submittedName>
</protein>
<evidence type="ECO:0000259" key="4">
    <source>
        <dbReference type="Pfam" id="PF00205"/>
    </source>
</evidence>
<sequence>MPSVRRVAHEFLERQGLTTVFGNPGSNELPFLADLPDGFRYVLGLHEGAVVAMADSYAQATGRPVLVNLHAASGSGNAMGALTNAMASRTPLVIVAGQQVRSAVGPEANLANVDPSALMKPLVGWAAEPACAQDVPRALAQAVFEARLQRRPTYLSVPYDDWAAATDDNGPAVLDRQVQRASAPATEQGRRLVERVRSARRPVLVLGGDIDSADLFDDAVRLAERLGGPVWAAPSLFRLPFPNRHPLFRGVLPAGIAPVCEAFEGHDLVLVLGAPVFRYHEHLPGRYLPEGTRLIQVTEDASAAARAPMGEALVADPGAVVDLLVKALDAPTAPGGAYRPASEPLTAEGPCLHPEEVFAALRDELPADTTYVVESTSTNSSWWRQMDLRRPGSYYFPAAGGLGFGLPGAVGVAMAQPDRPVVGVIGDGSANYGITALWTAARQHVPLTVVLLRNGTYGALRWFGGLLGVPDAPGMDIPGIDFTRIAEGYGVRAHHAAGAGELRALLAERPDGPRLIQVDTALTTPS</sequence>
<keyword evidence="8" id="KW-0456">Lyase</keyword>
<dbReference type="Proteomes" id="UP000031526">
    <property type="component" value="Chromosome"/>
</dbReference>
<reference evidence="8 10" key="3">
    <citation type="submission" date="2017-09" db="EMBL/GenBank/DDBJ databases">
        <title>Streptomyces genome completion.</title>
        <authorList>
            <person name="Lee N."/>
            <person name="Cho B.-K."/>
        </authorList>
    </citation>
    <scope>NUCLEOTIDE SEQUENCE [LARGE SCALE GENOMIC DNA]</scope>
    <source>
        <strain evidence="8 10">ATCC 14899</strain>
    </source>
</reference>
<dbReference type="EMBL" id="CP009313">
    <property type="protein sequence ID" value="AJE44206.1"/>
    <property type="molecule type" value="Genomic_DNA"/>
</dbReference>
<dbReference type="GO" id="GO:0003984">
    <property type="term" value="F:acetolactate synthase activity"/>
    <property type="evidence" value="ECO:0007669"/>
    <property type="project" value="TreeGrafter"/>
</dbReference>
<dbReference type="InterPro" id="IPR011766">
    <property type="entry name" value="TPP_enzyme_TPP-bd"/>
</dbReference>
<evidence type="ECO:0000256" key="3">
    <source>
        <dbReference type="RuleBase" id="RU362132"/>
    </source>
</evidence>
<reference evidence="9" key="1">
    <citation type="submission" date="2014-09" db="EMBL/GenBank/DDBJ databases">
        <title>Sequence of the Streptomyces nodosus genome.</title>
        <authorList>
            <person name="Sweeney P."/>
            <person name="Stephens N."/>
            <person name="Murphy C."/>
            <person name="Caffrey P."/>
        </authorList>
    </citation>
    <scope>NUCLEOTIDE SEQUENCE [LARGE SCALE GENOMIC DNA]</scope>
    <source>
        <strain evidence="9">ATCC 14899</strain>
    </source>
</reference>
<keyword evidence="2 3" id="KW-0786">Thiamine pyrophosphate</keyword>
<evidence type="ECO:0000313" key="10">
    <source>
        <dbReference type="Proteomes" id="UP000325763"/>
    </source>
</evidence>
<dbReference type="Proteomes" id="UP000325763">
    <property type="component" value="Chromosome"/>
</dbReference>
<dbReference type="AlphaFoldDB" id="A0A0B5DU55"/>
<dbReference type="KEGG" id="snq:CP978_32855"/>
<dbReference type="InterPro" id="IPR029035">
    <property type="entry name" value="DHS-like_NAD/FAD-binding_dom"/>
</dbReference>
<name>A0A0B5DU55_9ACTN</name>
<dbReference type="InterPro" id="IPR012000">
    <property type="entry name" value="Thiamin_PyroP_enz_cen_dom"/>
</dbReference>
<evidence type="ECO:0000313" key="8">
    <source>
        <dbReference type="EMBL" id="QEV42696.1"/>
    </source>
</evidence>
<reference evidence="7 9" key="2">
    <citation type="journal article" date="2016" name="Appl. Microbiol. Biotechnol.">
        <title>Exploiting the genome sequence of Streptomyces nodosus for enhanced antibiotic production.</title>
        <authorList>
            <person name="Sweeney P."/>
            <person name="Murphy C.D."/>
            <person name="Caffrey P."/>
        </authorList>
    </citation>
    <scope>NUCLEOTIDE SEQUENCE [LARGE SCALE GENOMIC DNA]</scope>
    <source>
        <strain evidence="7 9">ATCC 14899</strain>
    </source>
</reference>
<dbReference type="GO" id="GO:0000287">
    <property type="term" value="F:magnesium ion binding"/>
    <property type="evidence" value="ECO:0007669"/>
    <property type="project" value="InterPro"/>
</dbReference>
<dbReference type="InterPro" id="IPR029061">
    <property type="entry name" value="THDP-binding"/>
</dbReference>
<dbReference type="Gene3D" id="3.40.50.1220">
    <property type="entry name" value="TPP-binding domain"/>
    <property type="match status" value="1"/>
</dbReference>
<feature type="domain" description="Thiamine pyrophosphate enzyme N-terminal TPP-binding" evidence="6">
    <location>
        <begin position="7"/>
        <end position="105"/>
    </location>
</feature>
<dbReference type="OrthoDB" id="2443624at2"/>
<evidence type="ECO:0000313" key="9">
    <source>
        <dbReference type="Proteomes" id="UP000031526"/>
    </source>
</evidence>
<dbReference type="PANTHER" id="PTHR18968:SF133">
    <property type="entry name" value="BENZOYLFORMATE DECARBOXYLASE"/>
    <property type="match status" value="1"/>
</dbReference>
<evidence type="ECO:0000256" key="2">
    <source>
        <dbReference type="ARBA" id="ARBA00023052"/>
    </source>
</evidence>
<organism evidence="7 9">
    <name type="scientific">Streptomyces nodosus</name>
    <dbReference type="NCBI Taxonomy" id="40318"/>
    <lineage>
        <taxon>Bacteria</taxon>
        <taxon>Bacillati</taxon>
        <taxon>Actinomycetota</taxon>
        <taxon>Actinomycetes</taxon>
        <taxon>Kitasatosporales</taxon>
        <taxon>Streptomycetaceae</taxon>
        <taxon>Streptomyces</taxon>
    </lineage>
</organism>
<dbReference type="Pfam" id="PF02776">
    <property type="entry name" value="TPP_enzyme_N"/>
    <property type="match status" value="1"/>
</dbReference>
<feature type="domain" description="Thiamine pyrophosphate enzyme central" evidence="4">
    <location>
        <begin position="191"/>
        <end position="322"/>
    </location>
</feature>
<dbReference type="CDD" id="cd02002">
    <property type="entry name" value="TPP_BFDC"/>
    <property type="match status" value="1"/>
</dbReference>
<evidence type="ECO:0000313" key="7">
    <source>
        <dbReference type="EMBL" id="AJE44206.1"/>
    </source>
</evidence>
<dbReference type="Pfam" id="PF00205">
    <property type="entry name" value="TPP_enzyme_M"/>
    <property type="match status" value="1"/>
</dbReference>
<evidence type="ECO:0000256" key="1">
    <source>
        <dbReference type="ARBA" id="ARBA00007812"/>
    </source>
</evidence>
<dbReference type="SUPFAM" id="SSF52467">
    <property type="entry name" value="DHS-like NAD/FAD-binding domain"/>
    <property type="match status" value="1"/>
</dbReference>
<dbReference type="Pfam" id="PF02775">
    <property type="entry name" value="TPP_enzyme_C"/>
    <property type="match status" value="1"/>
</dbReference>